<dbReference type="AlphaFoldDB" id="A0A7G9R6S6"/>
<dbReference type="FunFam" id="3.40.920.10:FF:000002">
    <property type="entry name" value="2-oxoglutarate oxidoreductase, alpha subunit"/>
    <property type="match status" value="1"/>
</dbReference>
<evidence type="ECO:0000256" key="1">
    <source>
        <dbReference type="ARBA" id="ARBA00023002"/>
    </source>
</evidence>
<feature type="domain" description="Pyruvate/ketoisovalerate oxidoreductase catalytic" evidence="2">
    <location>
        <begin position="20"/>
        <end position="207"/>
    </location>
</feature>
<dbReference type="SUPFAM" id="SSF53323">
    <property type="entry name" value="Pyruvate-ferredoxin oxidoreductase, PFOR, domain III"/>
    <property type="match status" value="1"/>
</dbReference>
<dbReference type="FunFam" id="3.40.50.970:FF:000022">
    <property type="entry name" value="2-oxoglutarate ferredoxin oxidoreductase alpha subunit"/>
    <property type="match status" value="1"/>
</dbReference>
<dbReference type="InterPro" id="IPR009014">
    <property type="entry name" value="Transketo_C/PFOR_II"/>
</dbReference>
<dbReference type="InterPro" id="IPR022367">
    <property type="entry name" value="2-oxoacid/accept_OxRdtase_asu"/>
</dbReference>
<evidence type="ECO:0000259" key="3">
    <source>
        <dbReference type="Pfam" id="PF01855"/>
    </source>
</evidence>
<dbReference type="InterPro" id="IPR029061">
    <property type="entry name" value="THDP-binding"/>
</dbReference>
<keyword evidence="1" id="KW-0560">Oxidoreductase</keyword>
<gene>
    <name evidence="5" type="ORF">H9L09_11750</name>
</gene>
<evidence type="ECO:0000259" key="4">
    <source>
        <dbReference type="Pfam" id="PF17147"/>
    </source>
</evidence>
<sequence length="639" mass="68254">MTKQVKQLDRVIIRFAGDSGDGMQLTGDRFTQETASFGNDLSTLPNFPAEIRAPQGTLPGVSSFQVHFADHDILTPGDAPDVLVAMNPAALKANLGDLKKGATIIVDSHDFTSRNLSKAGYAENPLENGTLDEYDLQAVDLTDMTVEAVKEFGLSRKDAGRAKNMFALGLLSWMYGRPTEPTTTFLERRFAKAPDIRDANVTAFKAGWNFGETTETFVVQYEIKPAPMMAGTYRNITGNLALAYGLVAGSTQSGLPLFLGSYPITPASDILHELSKHKRFGVTTFQAEDEIAGVGAALGAAFAGSLGVTTTSGPGIALKSETIGLAVMVELPLVVVDVQRGGPSTGLPTKTEQADLLQAMFGRNGEAPVPIVAPRSPADCFDAALEATRIAVTYRTPVMLLSDGYLANGSEPWKIPDVADLPVINPGFATAPNHISRKAELAAGDEPAEADEFWPYVRDTETLARPWAVPGTPGLEHRIGGLEKGDGHGNISYEPANHDLMVRTRAAKVERIADSIPPLEVDDPSAAGGNGARVLVLGWGSTYGPIGAAVRQVRDAGLSVAQAHLRHLNPFPKDLGDVLKRYDAVMVPEMNLGQLSLLLRAKYLVDVVGYNHVRGLPLRAAELAEAITQLVETTQENAR</sequence>
<keyword evidence="6" id="KW-1185">Reference proteome</keyword>
<proteinExistence type="predicted"/>
<evidence type="ECO:0000259" key="2">
    <source>
        <dbReference type="Pfam" id="PF01558"/>
    </source>
</evidence>
<feature type="domain" description="Pyruvate:ferredoxin oxidoreductase core" evidence="4">
    <location>
        <begin position="532"/>
        <end position="596"/>
    </location>
</feature>
<dbReference type="Gene3D" id="3.40.920.10">
    <property type="entry name" value="Pyruvate-ferredoxin oxidoreductase, PFOR, domain III"/>
    <property type="match status" value="1"/>
</dbReference>
<dbReference type="Gene3D" id="3.40.50.970">
    <property type="match status" value="1"/>
</dbReference>
<dbReference type="PANTHER" id="PTHR32154">
    <property type="entry name" value="PYRUVATE-FLAVODOXIN OXIDOREDUCTASE-RELATED"/>
    <property type="match status" value="1"/>
</dbReference>
<dbReference type="Proteomes" id="UP000515947">
    <property type="component" value="Chromosome"/>
</dbReference>
<dbReference type="CDD" id="cd07034">
    <property type="entry name" value="TPP_PYR_PFOR_IOR-alpha_like"/>
    <property type="match status" value="1"/>
</dbReference>
<dbReference type="Pfam" id="PF17147">
    <property type="entry name" value="PFOR_II"/>
    <property type="match status" value="1"/>
</dbReference>
<evidence type="ECO:0000313" key="5">
    <source>
        <dbReference type="EMBL" id="QNN51301.1"/>
    </source>
</evidence>
<dbReference type="InterPro" id="IPR050722">
    <property type="entry name" value="Pyruvate:ferred/Flavod_OxRd"/>
</dbReference>
<organism evidence="5 6">
    <name type="scientific">Nocardioides mesophilus</name>
    <dbReference type="NCBI Taxonomy" id="433659"/>
    <lineage>
        <taxon>Bacteria</taxon>
        <taxon>Bacillati</taxon>
        <taxon>Actinomycetota</taxon>
        <taxon>Actinomycetes</taxon>
        <taxon>Propionibacteriales</taxon>
        <taxon>Nocardioidaceae</taxon>
        <taxon>Nocardioides</taxon>
    </lineage>
</organism>
<dbReference type="GO" id="GO:0016903">
    <property type="term" value="F:oxidoreductase activity, acting on the aldehyde or oxo group of donors"/>
    <property type="evidence" value="ECO:0007669"/>
    <property type="project" value="InterPro"/>
</dbReference>
<dbReference type="InterPro" id="IPR002869">
    <property type="entry name" value="Pyrv_flavodox_OxRed_cen"/>
</dbReference>
<dbReference type="KEGG" id="nmes:H9L09_11750"/>
<dbReference type="Pfam" id="PF01558">
    <property type="entry name" value="POR"/>
    <property type="match status" value="1"/>
</dbReference>
<dbReference type="Pfam" id="PF01855">
    <property type="entry name" value="POR_N"/>
    <property type="match status" value="1"/>
</dbReference>
<evidence type="ECO:0000313" key="6">
    <source>
        <dbReference type="Proteomes" id="UP000515947"/>
    </source>
</evidence>
<dbReference type="GO" id="GO:0006979">
    <property type="term" value="P:response to oxidative stress"/>
    <property type="evidence" value="ECO:0007669"/>
    <property type="project" value="TreeGrafter"/>
</dbReference>
<feature type="domain" description="Pyruvate flavodoxin/ferredoxin oxidoreductase pyrimidine binding" evidence="3">
    <location>
        <begin position="258"/>
        <end position="431"/>
    </location>
</feature>
<dbReference type="EMBL" id="CP060713">
    <property type="protein sequence ID" value="QNN51301.1"/>
    <property type="molecule type" value="Genomic_DNA"/>
</dbReference>
<dbReference type="InterPro" id="IPR002880">
    <property type="entry name" value="Pyrv_Fd/Flavodoxin_OxRdtase_N"/>
</dbReference>
<dbReference type="GO" id="GO:0000287">
    <property type="term" value="F:magnesium ion binding"/>
    <property type="evidence" value="ECO:0007669"/>
    <property type="project" value="UniProtKB-ARBA"/>
</dbReference>
<dbReference type="NCBIfam" id="TIGR03710">
    <property type="entry name" value="OAFO_sf"/>
    <property type="match status" value="1"/>
</dbReference>
<protein>
    <submittedName>
        <fullName evidence="5">2-oxoacid:acceptor oxidoreductase subunit alpha</fullName>
    </submittedName>
</protein>
<dbReference type="InterPro" id="IPR019752">
    <property type="entry name" value="Pyrv/ketoisovalerate_OxRed_cat"/>
</dbReference>
<dbReference type="SUPFAM" id="SSF52922">
    <property type="entry name" value="TK C-terminal domain-like"/>
    <property type="match status" value="1"/>
</dbReference>
<dbReference type="PANTHER" id="PTHR32154:SF20">
    <property type="entry name" value="2-OXOGLUTARATE OXIDOREDUCTASE SUBUNIT KORA"/>
    <property type="match status" value="1"/>
</dbReference>
<name>A0A7G9R6S6_9ACTN</name>
<reference evidence="5 6" key="1">
    <citation type="submission" date="2020-08" db="EMBL/GenBank/DDBJ databases">
        <title>Genome sequence of Nocardioides mesophilus KACC 16243T.</title>
        <authorList>
            <person name="Hyun D.-W."/>
            <person name="Bae J.-W."/>
        </authorList>
    </citation>
    <scope>NUCLEOTIDE SEQUENCE [LARGE SCALE GENOMIC DNA]</scope>
    <source>
        <strain evidence="5 6">KACC 16243</strain>
    </source>
</reference>
<dbReference type="SUPFAM" id="SSF52518">
    <property type="entry name" value="Thiamin diphosphate-binding fold (THDP-binding)"/>
    <property type="match status" value="1"/>
</dbReference>
<dbReference type="Gene3D" id="3.40.50.920">
    <property type="match status" value="1"/>
</dbReference>
<accession>A0A7G9R6S6</accession>
<dbReference type="RefSeq" id="WP_187577141.1">
    <property type="nucleotide sequence ID" value="NZ_CP060713.1"/>
</dbReference>
<dbReference type="InterPro" id="IPR033412">
    <property type="entry name" value="PFOR_II"/>
</dbReference>